<dbReference type="CDD" id="cd02197">
    <property type="entry name" value="HypE"/>
    <property type="match status" value="1"/>
</dbReference>
<feature type="domain" description="PurM-like C-terminal" evidence="3">
    <location>
        <begin position="172"/>
        <end position="320"/>
    </location>
</feature>
<evidence type="ECO:0000313" key="4">
    <source>
        <dbReference type="EMBL" id="BDU76884.1"/>
    </source>
</evidence>
<dbReference type="PANTHER" id="PTHR30303:SF0">
    <property type="entry name" value="CARBAMOYL DEHYDRATASE HYPE"/>
    <property type="match status" value="1"/>
</dbReference>
<dbReference type="Pfam" id="PF00586">
    <property type="entry name" value="AIRS"/>
    <property type="match status" value="1"/>
</dbReference>
<sequence>MEFQLSCPAPLRHDTIQMAHGGGGRAMRDLLESVMLPAFSNPALEGRHDAAVVEAGGARLAFTTDTFVVQPRFFPGGDIGELAVYGTVNDLAMAGARPQWLSAGMVLEEGYPIEELRRVAASMRRAADACGVAIVTGDTKVVDRGRGDGIYINTAGLGAVPAGLDLGPASVRPGDAVLLSGDVGRHGIAVMSVRDGIAFRTPVESDCGPLHGLVAALLDGGVTPRCLRDATRGGLASVLNEIATDARVGIEAREEDIPVLPGVAGACEMLGLDPLYVACEGRMVAFVPEAEAARALDLLRSRPEGAGAVRIGTVTDAHPGAVLLRTALGTRRVLDLLSGEQLPRIC</sequence>
<comment type="similarity">
    <text evidence="1">Belongs to the HypE family.</text>
</comment>
<dbReference type="InterPro" id="IPR010918">
    <property type="entry name" value="PurM-like_C_dom"/>
</dbReference>
<dbReference type="Gene3D" id="3.90.650.10">
    <property type="entry name" value="PurM-like C-terminal domain"/>
    <property type="match status" value="1"/>
</dbReference>
<dbReference type="GO" id="GO:0051604">
    <property type="term" value="P:protein maturation"/>
    <property type="evidence" value="ECO:0007669"/>
    <property type="project" value="TreeGrafter"/>
</dbReference>
<dbReference type="Gene3D" id="3.30.1330.10">
    <property type="entry name" value="PurM-like, N-terminal domain"/>
    <property type="match status" value="1"/>
</dbReference>
<dbReference type="PIRSF" id="PIRSF005644">
    <property type="entry name" value="Hdrgns_mtr_HypE"/>
    <property type="match status" value="1"/>
</dbReference>
<dbReference type="NCBIfam" id="TIGR02124">
    <property type="entry name" value="hypE"/>
    <property type="match status" value="1"/>
</dbReference>
<evidence type="ECO:0000256" key="1">
    <source>
        <dbReference type="ARBA" id="ARBA00006243"/>
    </source>
</evidence>
<name>A0AA48GSK5_9BACT</name>
<accession>A0AA48GSK5</accession>
<dbReference type="InterPro" id="IPR016188">
    <property type="entry name" value="PurM-like_N"/>
</dbReference>
<dbReference type="InterPro" id="IPR011854">
    <property type="entry name" value="HypE"/>
</dbReference>
<dbReference type="RefSeq" id="WP_243346082.1">
    <property type="nucleotide sequence ID" value="NZ_AP027081.1"/>
</dbReference>
<proteinExistence type="inferred from homology"/>
<dbReference type="AlphaFoldDB" id="A0AA48GSK5"/>
<evidence type="ECO:0000259" key="2">
    <source>
        <dbReference type="Pfam" id="PF00586"/>
    </source>
</evidence>
<organism evidence="4 5">
    <name type="scientific">Mesoterricola sediminis</name>
    <dbReference type="NCBI Taxonomy" id="2927980"/>
    <lineage>
        <taxon>Bacteria</taxon>
        <taxon>Pseudomonadati</taxon>
        <taxon>Acidobacteriota</taxon>
        <taxon>Holophagae</taxon>
        <taxon>Holophagales</taxon>
        <taxon>Holophagaceae</taxon>
        <taxon>Mesoterricola</taxon>
    </lineage>
</organism>
<dbReference type="Pfam" id="PF02769">
    <property type="entry name" value="AIRS_C"/>
    <property type="match status" value="1"/>
</dbReference>
<dbReference type="InterPro" id="IPR036676">
    <property type="entry name" value="PurM-like_C_sf"/>
</dbReference>
<dbReference type="KEGG" id="msea:METESE_18420"/>
<dbReference type="EMBL" id="AP027081">
    <property type="protein sequence ID" value="BDU76884.1"/>
    <property type="molecule type" value="Genomic_DNA"/>
</dbReference>
<dbReference type="Proteomes" id="UP001228113">
    <property type="component" value="Chromosome"/>
</dbReference>
<gene>
    <name evidence="4" type="ORF">METESE_18420</name>
</gene>
<dbReference type="PANTHER" id="PTHR30303">
    <property type="entry name" value="HYDROGENASE ISOENZYMES FORMATION PROTEIN HYPE"/>
    <property type="match status" value="1"/>
</dbReference>
<dbReference type="SUPFAM" id="SSF56042">
    <property type="entry name" value="PurM C-terminal domain-like"/>
    <property type="match status" value="1"/>
</dbReference>
<protein>
    <submittedName>
        <fullName evidence="4">Hydrogenase expression/formation protein HypE</fullName>
    </submittedName>
</protein>
<dbReference type="InterPro" id="IPR036921">
    <property type="entry name" value="PurM-like_N_sf"/>
</dbReference>
<dbReference type="SUPFAM" id="SSF55326">
    <property type="entry name" value="PurM N-terminal domain-like"/>
    <property type="match status" value="1"/>
</dbReference>
<keyword evidence="5" id="KW-1185">Reference proteome</keyword>
<evidence type="ECO:0000259" key="3">
    <source>
        <dbReference type="Pfam" id="PF02769"/>
    </source>
</evidence>
<feature type="domain" description="PurM-like N-terminal" evidence="2">
    <location>
        <begin position="48"/>
        <end position="160"/>
    </location>
</feature>
<evidence type="ECO:0000313" key="5">
    <source>
        <dbReference type="Proteomes" id="UP001228113"/>
    </source>
</evidence>
<reference evidence="4" key="1">
    <citation type="journal article" date="2023" name="Int. J. Syst. Evol. Microbiol.">
        <title>Mesoterricola silvestris gen. nov., sp. nov., Mesoterricola sediminis sp. nov., Geothrix oryzae sp. nov., Geothrix edaphica sp. nov., Geothrix rubra sp. nov., and Geothrix limicola sp. nov., six novel members of Acidobacteriota isolated from soils.</title>
        <authorList>
            <person name="Itoh H."/>
            <person name="Sugisawa Y."/>
            <person name="Mise K."/>
            <person name="Xu Z."/>
            <person name="Kuniyasu M."/>
            <person name="Ushijima N."/>
            <person name="Kawano K."/>
            <person name="Kobayashi E."/>
            <person name="Shiratori Y."/>
            <person name="Masuda Y."/>
            <person name="Senoo K."/>
        </authorList>
    </citation>
    <scope>NUCLEOTIDE SEQUENCE</scope>
    <source>
        <strain evidence="4">W786</strain>
    </source>
</reference>